<dbReference type="Proteomes" id="UP000314616">
    <property type="component" value="Chromosome"/>
</dbReference>
<dbReference type="KEGG" id="gyu:FE374_11140"/>
<keyword evidence="2" id="KW-0645">Protease</keyword>
<dbReference type="Pfam" id="PF02517">
    <property type="entry name" value="Rce1-like"/>
    <property type="match status" value="1"/>
</dbReference>
<feature type="domain" description="CAAX prenyl protease 2/Lysostaphin resistance protein A-like" evidence="1">
    <location>
        <begin position="4"/>
        <end position="94"/>
    </location>
</feature>
<evidence type="ECO:0000313" key="3">
    <source>
        <dbReference type="Proteomes" id="UP000314616"/>
    </source>
</evidence>
<dbReference type="GO" id="GO:0008237">
    <property type="term" value="F:metallopeptidase activity"/>
    <property type="evidence" value="ECO:0007669"/>
    <property type="project" value="UniProtKB-KW"/>
</dbReference>
<dbReference type="EMBL" id="CP040915">
    <property type="protein sequence ID" value="QDC25084.1"/>
    <property type="molecule type" value="Genomic_DNA"/>
</dbReference>
<keyword evidence="2" id="KW-0378">Hydrolase</keyword>
<reference evidence="2 3" key="1">
    <citation type="submission" date="2019-05" db="EMBL/GenBank/DDBJ databases">
        <title>Georgenia *** sp. nov., and Georgenia *** sp. nov., isolated from the intestinal contents of plateau pika (Ochotona curzoniae) in the Qinghai-Tibet plateau of China.</title>
        <authorList>
            <person name="Tian Z."/>
        </authorList>
    </citation>
    <scope>NUCLEOTIDE SEQUENCE [LARGE SCALE GENOMIC DNA]</scope>
    <source>
        <strain evidence="2 3">Z443</strain>
    </source>
</reference>
<name>A0A5B8C3H9_9MICO</name>
<dbReference type="GO" id="GO:0006508">
    <property type="term" value="P:proteolysis"/>
    <property type="evidence" value="ECO:0007669"/>
    <property type="project" value="UniProtKB-KW"/>
</dbReference>
<dbReference type="OrthoDB" id="9777755at2"/>
<dbReference type="GO" id="GO:0004175">
    <property type="term" value="F:endopeptidase activity"/>
    <property type="evidence" value="ECO:0007669"/>
    <property type="project" value="UniProtKB-ARBA"/>
</dbReference>
<dbReference type="AlphaFoldDB" id="A0A5B8C3H9"/>
<sequence length="135" mass="14570">MPGMLSGWCEKLGWTAYATDPLQDRYGASHAALVLGVAWALVHVVPYAQAGNDARWIVGQCLFTVALRVVPAWIYNNTGHSVLAVATCQASSNLAWSLVPVPRPGLALRPGRDRAADDGDHARRRAALRARTLAR</sequence>
<keyword evidence="2" id="KW-0482">Metalloprotease</keyword>
<proteinExistence type="predicted"/>
<dbReference type="GO" id="GO:0080120">
    <property type="term" value="P:CAAX-box protein maturation"/>
    <property type="evidence" value="ECO:0007669"/>
    <property type="project" value="UniProtKB-ARBA"/>
</dbReference>
<protein>
    <submittedName>
        <fullName evidence="2">CPBP family intramembrane metalloprotease</fullName>
    </submittedName>
</protein>
<evidence type="ECO:0000313" key="2">
    <source>
        <dbReference type="EMBL" id="QDC25084.1"/>
    </source>
</evidence>
<gene>
    <name evidence="2" type="ORF">FE374_11140</name>
</gene>
<accession>A0A5B8C3H9</accession>
<evidence type="ECO:0000259" key="1">
    <source>
        <dbReference type="Pfam" id="PF02517"/>
    </source>
</evidence>
<organism evidence="2 3">
    <name type="scientific">Georgenia yuyongxinii</name>
    <dbReference type="NCBI Taxonomy" id="2589797"/>
    <lineage>
        <taxon>Bacteria</taxon>
        <taxon>Bacillati</taxon>
        <taxon>Actinomycetota</taxon>
        <taxon>Actinomycetes</taxon>
        <taxon>Micrococcales</taxon>
        <taxon>Bogoriellaceae</taxon>
        <taxon>Georgenia</taxon>
    </lineage>
</organism>
<dbReference type="RefSeq" id="WP_139929079.1">
    <property type="nucleotide sequence ID" value="NZ_CP040915.1"/>
</dbReference>
<dbReference type="InterPro" id="IPR003675">
    <property type="entry name" value="Rce1/LyrA-like_dom"/>
</dbReference>